<dbReference type="PRINTS" id="PR01270">
    <property type="entry name" value="HDASUPER"/>
</dbReference>
<dbReference type="SUPFAM" id="SSF52768">
    <property type="entry name" value="Arginase/deacetylase"/>
    <property type="match status" value="1"/>
</dbReference>
<name>A0A183U5E0_TOXCA</name>
<keyword evidence="4" id="KW-1185">Reference proteome</keyword>
<comment type="catalytic activity">
    <reaction evidence="1">
        <text>N(6)-acetyl-L-lysyl-[histone] + H2O = L-lysyl-[histone] + acetate</text>
        <dbReference type="Rhea" id="RHEA:58196"/>
        <dbReference type="Rhea" id="RHEA-COMP:9845"/>
        <dbReference type="Rhea" id="RHEA-COMP:11338"/>
        <dbReference type="ChEBI" id="CHEBI:15377"/>
        <dbReference type="ChEBI" id="CHEBI:29969"/>
        <dbReference type="ChEBI" id="CHEBI:30089"/>
        <dbReference type="ChEBI" id="CHEBI:61930"/>
        <dbReference type="EC" id="3.5.1.98"/>
    </reaction>
</comment>
<dbReference type="PANTHER" id="PTHR10625">
    <property type="entry name" value="HISTONE DEACETYLASE HDAC1-RELATED"/>
    <property type="match status" value="1"/>
</dbReference>
<dbReference type="Proteomes" id="UP000050794">
    <property type="component" value="Unassembled WGS sequence"/>
</dbReference>
<dbReference type="InterPro" id="IPR023801">
    <property type="entry name" value="His_deacetylse_dom"/>
</dbReference>
<gene>
    <name evidence="3" type="ORF">TCNE_LOCUS3710</name>
</gene>
<feature type="domain" description="Histone deacetylase" evidence="2">
    <location>
        <begin position="2"/>
        <end position="164"/>
    </location>
</feature>
<dbReference type="GO" id="GO:0016581">
    <property type="term" value="C:NuRD complex"/>
    <property type="evidence" value="ECO:0007669"/>
    <property type="project" value="TreeGrafter"/>
</dbReference>
<dbReference type="PANTHER" id="PTHR10625:SF10">
    <property type="entry name" value="HISTONE DEACETYLASE HDAC1"/>
    <property type="match status" value="1"/>
</dbReference>
<evidence type="ECO:0000259" key="2">
    <source>
        <dbReference type="Pfam" id="PF00850"/>
    </source>
</evidence>
<evidence type="ECO:0000256" key="1">
    <source>
        <dbReference type="ARBA" id="ARBA00048287"/>
    </source>
</evidence>
<sequence>MGGLHHAKKSEASGFCYSNDIVLAILELLKHHQRVLYVDIDIHHGDGVEEAFYTTDRVMTCSFHKYGEYFPGTGDLRGSFDGAMNANRLDQGFDRERKLQSVALDIGAGRGKHYAVNCPLRDGIDDETYERVMHSFQPSAIVLQCGADSLTGDRLGCFNLTLRGIF</sequence>
<reference evidence="3 4" key="2">
    <citation type="submission" date="2018-11" db="EMBL/GenBank/DDBJ databases">
        <authorList>
            <consortium name="Pathogen Informatics"/>
        </authorList>
    </citation>
    <scope>NUCLEOTIDE SEQUENCE [LARGE SCALE GENOMIC DNA]</scope>
</reference>
<dbReference type="GO" id="GO:0141221">
    <property type="term" value="F:histone deacetylase activity, hydrolytic mechanism"/>
    <property type="evidence" value="ECO:0007669"/>
    <property type="project" value="UniProtKB-EC"/>
</dbReference>
<dbReference type="InterPro" id="IPR037138">
    <property type="entry name" value="His_deacetylse_dom_sf"/>
</dbReference>
<reference evidence="5" key="1">
    <citation type="submission" date="2016-06" db="UniProtKB">
        <authorList>
            <consortium name="WormBaseParasite"/>
        </authorList>
    </citation>
    <scope>IDENTIFICATION</scope>
</reference>
<dbReference type="WBParaSite" id="TCNE_0000371001-mRNA-1">
    <property type="protein sequence ID" value="TCNE_0000371001-mRNA-1"/>
    <property type="gene ID" value="TCNE_0000371001"/>
</dbReference>
<dbReference type="Gene3D" id="3.40.800.20">
    <property type="entry name" value="Histone deacetylase domain"/>
    <property type="match status" value="1"/>
</dbReference>
<evidence type="ECO:0000313" key="3">
    <source>
        <dbReference type="EMBL" id="VDM29427.1"/>
    </source>
</evidence>
<accession>A0A183U5E0</accession>
<dbReference type="Pfam" id="PF00850">
    <property type="entry name" value="Hist_deacetyl"/>
    <property type="match status" value="1"/>
</dbReference>
<dbReference type="EMBL" id="UYWY01005079">
    <property type="protein sequence ID" value="VDM29427.1"/>
    <property type="molecule type" value="Genomic_DNA"/>
</dbReference>
<dbReference type="InterPro" id="IPR000286">
    <property type="entry name" value="HDACs"/>
</dbReference>
<evidence type="ECO:0000313" key="4">
    <source>
        <dbReference type="Proteomes" id="UP000050794"/>
    </source>
</evidence>
<dbReference type="AlphaFoldDB" id="A0A183U5E0"/>
<dbReference type="GO" id="GO:0031507">
    <property type="term" value="P:heterochromatin formation"/>
    <property type="evidence" value="ECO:0007669"/>
    <property type="project" value="TreeGrafter"/>
</dbReference>
<organism evidence="4 5">
    <name type="scientific">Toxocara canis</name>
    <name type="common">Canine roundworm</name>
    <dbReference type="NCBI Taxonomy" id="6265"/>
    <lineage>
        <taxon>Eukaryota</taxon>
        <taxon>Metazoa</taxon>
        <taxon>Ecdysozoa</taxon>
        <taxon>Nematoda</taxon>
        <taxon>Chromadorea</taxon>
        <taxon>Rhabditida</taxon>
        <taxon>Spirurina</taxon>
        <taxon>Ascaridomorpha</taxon>
        <taxon>Ascaridoidea</taxon>
        <taxon>Toxocaridae</taxon>
        <taxon>Toxocara</taxon>
    </lineage>
</organism>
<evidence type="ECO:0000313" key="5">
    <source>
        <dbReference type="WBParaSite" id="TCNE_0000371001-mRNA-1"/>
    </source>
</evidence>
<proteinExistence type="predicted"/>
<dbReference type="InterPro" id="IPR023696">
    <property type="entry name" value="Ureohydrolase_dom_sf"/>
</dbReference>
<protein>
    <submittedName>
        <fullName evidence="5">Hist_deacetyl domain-containing protein</fullName>
    </submittedName>
</protein>